<keyword evidence="2" id="KW-1185">Reference proteome</keyword>
<comment type="caution">
    <text evidence="1">The sequence shown here is derived from an EMBL/GenBank/DDBJ whole genome shotgun (WGS) entry which is preliminary data.</text>
</comment>
<reference evidence="2" key="1">
    <citation type="submission" date="2017-10" db="EMBL/GenBank/DDBJ databases">
        <title>Rapid genome shrinkage in a self-fertile nematode reveals novel sperm competition proteins.</title>
        <authorList>
            <person name="Yin D."/>
            <person name="Schwarz E.M."/>
            <person name="Thomas C.G."/>
            <person name="Felde R.L."/>
            <person name="Korf I.F."/>
            <person name="Cutter A.D."/>
            <person name="Schartner C.M."/>
            <person name="Ralston E.J."/>
            <person name="Meyer B.J."/>
            <person name="Haag E.S."/>
        </authorList>
    </citation>
    <scope>NUCLEOTIDE SEQUENCE [LARGE SCALE GENOMIC DNA]</scope>
    <source>
        <strain evidence="2">JU1422</strain>
    </source>
</reference>
<accession>A0A2G5VAM6</accession>
<proteinExistence type="predicted"/>
<organism evidence="1 2">
    <name type="scientific">Caenorhabditis nigoni</name>
    <dbReference type="NCBI Taxonomy" id="1611254"/>
    <lineage>
        <taxon>Eukaryota</taxon>
        <taxon>Metazoa</taxon>
        <taxon>Ecdysozoa</taxon>
        <taxon>Nematoda</taxon>
        <taxon>Chromadorea</taxon>
        <taxon>Rhabditida</taxon>
        <taxon>Rhabditina</taxon>
        <taxon>Rhabditomorpha</taxon>
        <taxon>Rhabditoidea</taxon>
        <taxon>Rhabditidae</taxon>
        <taxon>Peloderinae</taxon>
        <taxon>Caenorhabditis</taxon>
    </lineage>
</organism>
<evidence type="ECO:0000313" key="2">
    <source>
        <dbReference type="Proteomes" id="UP000230233"/>
    </source>
</evidence>
<name>A0A2G5VAM6_9PELO</name>
<protein>
    <submittedName>
        <fullName evidence="1">Uncharacterized protein</fullName>
    </submittedName>
</protein>
<dbReference type="Proteomes" id="UP000230233">
    <property type="component" value="Chromosome II"/>
</dbReference>
<evidence type="ECO:0000313" key="1">
    <source>
        <dbReference type="EMBL" id="PIC48839.1"/>
    </source>
</evidence>
<sequence>MSIDLITKMMSNLSISDDNNQQPSETQEISISGFVELALKKQAKIRQMRECPMKIELLNIRHYQFLLQKLLLIRGN</sequence>
<gene>
    <name evidence="1" type="primary">Cnig_chr_II.g7672</name>
    <name evidence="1" type="ORF">B9Z55_007672</name>
</gene>
<dbReference type="AlphaFoldDB" id="A0A2G5VAM6"/>
<dbReference type="EMBL" id="PDUG01000002">
    <property type="protein sequence ID" value="PIC48839.1"/>
    <property type="molecule type" value="Genomic_DNA"/>
</dbReference>